<dbReference type="AlphaFoldDB" id="A0A448WHE0"/>
<evidence type="ECO:0008006" key="5">
    <source>
        <dbReference type="Google" id="ProtNLM"/>
    </source>
</evidence>
<sequence>MSGLQHRVCLVLCRLVSMPVGEALFMTDGLAGFCVHAWLSCAHKVDNNSRRYEYCKTPESRVSSASDILLSHQRQANNQTTRPIHFIPACPKHIRPPGGIRSRGIETTAGRAVSNPGLSG</sequence>
<feature type="region of interest" description="Disordered" evidence="1">
    <location>
        <begin position="94"/>
        <end position="120"/>
    </location>
</feature>
<name>A0A448WHE0_9PLAT</name>
<keyword evidence="4" id="KW-1185">Reference proteome</keyword>
<keyword evidence="2" id="KW-0732">Signal</keyword>
<reference evidence="3" key="1">
    <citation type="submission" date="2018-11" db="EMBL/GenBank/DDBJ databases">
        <authorList>
            <consortium name="Pathogen Informatics"/>
        </authorList>
    </citation>
    <scope>NUCLEOTIDE SEQUENCE</scope>
</reference>
<dbReference type="EMBL" id="CAAALY010012838">
    <property type="protein sequence ID" value="VEL11783.1"/>
    <property type="molecule type" value="Genomic_DNA"/>
</dbReference>
<accession>A0A448WHE0</accession>
<gene>
    <name evidence="3" type="ORF">PXEA_LOCUS5223</name>
</gene>
<evidence type="ECO:0000256" key="1">
    <source>
        <dbReference type="SAM" id="MobiDB-lite"/>
    </source>
</evidence>
<evidence type="ECO:0000313" key="3">
    <source>
        <dbReference type="EMBL" id="VEL11783.1"/>
    </source>
</evidence>
<dbReference type="Proteomes" id="UP000784294">
    <property type="component" value="Unassembled WGS sequence"/>
</dbReference>
<feature type="chain" id="PRO_5019514505" description="Secreted protein" evidence="2">
    <location>
        <begin position="24"/>
        <end position="120"/>
    </location>
</feature>
<proteinExistence type="predicted"/>
<feature type="signal peptide" evidence="2">
    <location>
        <begin position="1"/>
        <end position="23"/>
    </location>
</feature>
<protein>
    <recommendedName>
        <fullName evidence="5">Secreted protein</fullName>
    </recommendedName>
</protein>
<evidence type="ECO:0000256" key="2">
    <source>
        <dbReference type="SAM" id="SignalP"/>
    </source>
</evidence>
<organism evidence="3 4">
    <name type="scientific">Protopolystoma xenopodis</name>
    <dbReference type="NCBI Taxonomy" id="117903"/>
    <lineage>
        <taxon>Eukaryota</taxon>
        <taxon>Metazoa</taxon>
        <taxon>Spiralia</taxon>
        <taxon>Lophotrochozoa</taxon>
        <taxon>Platyhelminthes</taxon>
        <taxon>Monogenea</taxon>
        <taxon>Polyopisthocotylea</taxon>
        <taxon>Polystomatidea</taxon>
        <taxon>Polystomatidae</taxon>
        <taxon>Protopolystoma</taxon>
    </lineage>
</organism>
<comment type="caution">
    <text evidence="3">The sequence shown here is derived from an EMBL/GenBank/DDBJ whole genome shotgun (WGS) entry which is preliminary data.</text>
</comment>
<evidence type="ECO:0000313" key="4">
    <source>
        <dbReference type="Proteomes" id="UP000784294"/>
    </source>
</evidence>